<feature type="domain" description="PAS" evidence="13">
    <location>
        <begin position="15"/>
        <end position="63"/>
    </location>
</feature>
<evidence type="ECO:0000256" key="5">
    <source>
        <dbReference type="ARBA" id="ARBA00022553"/>
    </source>
</evidence>
<dbReference type="SUPFAM" id="SSF55874">
    <property type="entry name" value="ATPase domain of HSP90 chaperone/DNA topoisomerase II/histidine kinase"/>
    <property type="match status" value="1"/>
</dbReference>
<dbReference type="PROSITE" id="PS50109">
    <property type="entry name" value="HIS_KIN"/>
    <property type="match status" value="1"/>
</dbReference>
<dbReference type="Pfam" id="PF02518">
    <property type="entry name" value="HATPase_c"/>
    <property type="match status" value="1"/>
</dbReference>
<dbReference type="GO" id="GO:0006355">
    <property type="term" value="P:regulation of DNA-templated transcription"/>
    <property type="evidence" value="ECO:0007669"/>
    <property type="project" value="InterPro"/>
</dbReference>
<dbReference type="PRINTS" id="PR00344">
    <property type="entry name" value="BCTRLSENSOR"/>
</dbReference>
<dbReference type="Pfam" id="PF00989">
    <property type="entry name" value="PAS"/>
    <property type="match status" value="1"/>
</dbReference>
<evidence type="ECO:0000256" key="4">
    <source>
        <dbReference type="ARBA" id="ARBA00022475"/>
    </source>
</evidence>
<dbReference type="InterPro" id="IPR005467">
    <property type="entry name" value="His_kinase_dom"/>
</dbReference>
<comment type="subcellular location">
    <subcellularLocation>
        <location evidence="2">Cell membrane</location>
    </subcellularLocation>
</comment>
<evidence type="ECO:0000259" key="13">
    <source>
        <dbReference type="PROSITE" id="PS50112"/>
    </source>
</evidence>
<dbReference type="SUPFAM" id="SSF55785">
    <property type="entry name" value="PYP-like sensor domain (PAS domain)"/>
    <property type="match status" value="1"/>
</dbReference>
<dbReference type="InterPro" id="IPR003661">
    <property type="entry name" value="HisK_dim/P_dom"/>
</dbReference>
<evidence type="ECO:0000256" key="3">
    <source>
        <dbReference type="ARBA" id="ARBA00012438"/>
    </source>
</evidence>
<dbReference type="EMBL" id="DTPE01000197">
    <property type="protein sequence ID" value="HGE75452.1"/>
    <property type="molecule type" value="Genomic_DNA"/>
</dbReference>
<keyword evidence="4" id="KW-1003">Cell membrane</keyword>
<dbReference type="InterPro" id="IPR036890">
    <property type="entry name" value="HATPase_C_sf"/>
</dbReference>
<feature type="domain" description="Histidine kinase" evidence="12">
    <location>
        <begin position="138"/>
        <end position="360"/>
    </location>
</feature>
<dbReference type="NCBIfam" id="TIGR00229">
    <property type="entry name" value="sensory_box"/>
    <property type="match status" value="1"/>
</dbReference>
<evidence type="ECO:0000313" key="14">
    <source>
        <dbReference type="EMBL" id="HGE75452.1"/>
    </source>
</evidence>
<evidence type="ECO:0000256" key="10">
    <source>
        <dbReference type="ARBA" id="ARBA00023012"/>
    </source>
</evidence>
<keyword evidence="7" id="KW-0547">Nucleotide-binding</keyword>
<dbReference type="InterPro" id="IPR004358">
    <property type="entry name" value="Sig_transdc_His_kin-like_C"/>
</dbReference>
<evidence type="ECO:0000256" key="2">
    <source>
        <dbReference type="ARBA" id="ARBA00004236"/>
    </source>
</evidence>
<dbReference type="CDD" id="cd00082">
    <property type="entry name" value="HisKA"/>
    <property type="match status" value="1"/>
</dbReference>
<accession>A0A7V3VSS5</accession>
<dbReference type="SMART" id="SM00388">
    <property type="entry name" value="HisKA"/>
    <property type="match status" value="1"/>
</dbReference>
<dbReference type="GO" id="GO:0016036">
    <property type="term" value="P:cellular response to phosphate starvation"/>
    <property type="evidence" value="ECO:0007669"/>
    <property type="project" value="TreeGrafter"/>
</dbReference>
<dbReference type="GO" id="GO:0005886">
    <property type="term" value="C:plasma membrane"/>
    <property type="evidence" value="ECO:0007669"/>
    <property type="project" value="UniProtKB-SubCell"/>
</dbReference>
<dbReference type="Gene3D" id="3.30.565.10">
    <property type="entry name" value="Histidine kinase-like ATPase, C-terminal domain"/>
    <property type="match status" value="1"/>
</dbReference>
<evidence type="ECO:0000256" key="8">
    <source>
        <dbReference type="ARBA" id="ARBA00022777"/>
    </source>
</evidence>
<dbReference type="InterPro" id="IPR036097">
    <property type="entry name" value="HisK_dim/P_sf"/>
</dbReference>
<dbReference type="InterPro" id="IPR050351">
    <property type="entry name" value="BphY/WalK/GraS-like"/>
</dbReference>
<reference evidence="14" key="1">
    <citation type="journal article" date="2020" name="mSystems">
        <title>Genome- and Community-Level Interaction Insights into Carbon Utilization and Element Cycling Functions of Hydrothermarchaeota in Hydrothermal Sediment.</title>
        <authorList>
            <person name="Zhou Z."/>
            <person name="Liu Y."/>
            <person name="Xu W."/>
            <person name="Pan J."/>
            <person name="Luo Z.H."/>
            <person name="Li M."/>
        </authorList>
    </citation>
    <scope>NUCLEOTIDE SEQUENCE [LARGE SCALE GENOMIC DNA]</scope>
    <source>
        <strain evidence="14">SpSt-966</strain>
    </source>
</reference>
<evidence type="ECO:0000259" key="12">
    <source>
        <dbReference type="PROSITE" id="PS50109"/>
    </source>
</evidence>
<dbReference type="Gene3D" id="1.10.287.130">
    <property type="match status" value="1"/>
</dbReference>
<keyword evidence="11" id="KW-0472">Membrane</keyword>
<evidence type="ECO:0000256" key="7">
    <source>
        <dbReference type="ARBA" id="ARBA00022741"/>
    </source>
</evidence>
<keyword evidence="6" id="KW-0808">Transferase</keyword>
<evidence type="ECO:0000256" key="9">
    <source>
        <dbReference type="ARBA" id="ARBA00022840"/>
    </source>
</evidence>
<dbReference type="CDD" id="cd00130">
    <property type="entry name" value="PAS"/>
    <property type="match status" value="1"/>
</dbReference>
<dbReference type="FunFam" id="1.10.287.130:FF:000008">
    <property type="entry name" value="Two-component sensor histidine kinase"/>
    <property type="match status" value="1"/>
</dbReference>
<dbReference type="GO" id="GO:0005524">
    <property type="term" value="F:ATP binding"/>
    <property type="evidence" value="ECO:0007669"/>
    <property type="project" value="UniProtKB-KW"/>
</dbReference>
<dbReference type="InterPro" id="IPR003594">
    <property type="entry name" value="HATPase_dom"/>
</dbReference>
<dbReference type="AlphaFoldDB" id="A0A7V3VSS5"/>
<dbReference type="PROSITE" id="PS50112">
    <property type="entry name" value="PAS"/>
    <property type="match status" value="1"/>
</dbReference>
<comment type="catalytic activity">
    <reaction evidence="1">
        <text>ATP + protein L-histidine = ADP + protein N-phospho-L-histidine.</text>
        <dbReference type="EC" id="2.7.13.3"/>
    </reaction>
</comment>
<name>A0A7V3VSS5_9BACT</name>
<sequence length="371" mass="41695">MKANLEVRYSEAIKSRENMGIILQNVNDGILIIDAEGKIMMNNSAASKLLGIDKDSIEGKKLVEVVESYDVLNFVDKNLKNFTGDSTEISILYPQKRYLKCDAVSAILKGNEQVLIVVIKDVTNERELDNFRREFISNVSHELKTPLTSIHGYAETLLDDDFTDIETVKHFLEIIENESARMSRLINDLLDLQKLEEGKVKFEIEEIDLSKVIEYVSRIVKPLTESLKVELRTSCEGEVKIEGDFDRLVQAVLNLTDNAVKYTSQKENGQKIVEVSCSMIDDRECEIKVKDTGIGIPADSLSRLFERFYRVDKARSRKVGGTGLGLSIVKMIVEAHKGRIEISSEVGTGSEFRIVLPVRLTSMENGNSIPA</sequence>
<dbReference type="EC" id="2.7.13.3" evidence="3"/>
<dbReference type="Pfam" id="PF00512">
    <property type="entry name" value="HisKA"/>
    <property type="match status" value="1"/>
</dbReference>
<keyword evidence="9" id="KW-0067">ATP-binding</keyword>
<keyword evidence="10" id="KW-0902">Two-component regulatory system</keyword>
<protein>
    <recommendedName>
        <fullName evidence="3">histidine kinase</fullName>
        <ecNumber evidence="3">2.7.13.3</ecNumber>
    </recommendedName>
</protein>
<dbReference type="InterPro" id="IPR000014">
    <property type="entry name" value="PAS"/>
</dbReference>
<gene>
    <name evidence="14" type="ORF">ENX73_04935</name>
</gene>
<dbReference type="SMART" id="SM00387">
    <property type="entry name" value="HATPase_c"/>
    <property type="match status" value="1"/>
</dbReference>
<organism evidence="14">
    <name type="scientific">Mesoaciditoga lauensis</name>
    <dbReference type="NCBI Taxonomy" id="1495039"/>
    <lineage>
        <taxon>Bacteria</taxon>
        <taxon>Thermotogati</taxon>
        <taxon>Thermotogota</taxon>
        <taxon>Thermotogae</taxon>
        <taxon>Mesoaciditogales</taxon>
        <taxon>Mesoaciditogaceae</taxon>
        <taxon>Mesoaciditoga</taxon>
    </lineage>
</organism>
<dbReference type="InterPro" id="IPR013767">
    <property type="entry name" value="PAS_fold"/>
</dbReference>
<dbReference type="GO" id="GO:0004721">
    <property type="term" value="F:phosphoprotein phosphatase activity"/>
    <property type="evidence" value="ECO:0007669"/>
    <property type="project" value="TreeGrafter"/>
</dbReference>
<keyword evidence="8" id="KW-0418">Kinase</keyword>
<proteinExistence type="predicted"/>
<comment type="caution">
    <text evidence="14">The sequence shown here is derived from an EMBL/GenBank/DDBJ whole genome shotgun (WGS) entry which is preliminary data.</text>
</comment>
<evidence type="ECO:0000256" key="1">
    <source>
        <dbReference type="ARBA" id="ARBA00000085"/>
    </source>
</evidence>
<dbReference type="FunFam" id="3.30.565.10:FF:000006">
    <property type="entry name" value="Sensor histidine kinase WalK"/>
    <property type="match status" value="1"/>
</dbReference>
<evidence type="ECO:0000256" key="11">
    <source>
        <dbReference type="ARBA" id="ARBA00023136"/>
    </source>
</evidence>
<dbReference type="SMART" id="SM00091">
    <property type="entry name" value="PAS"/>
    <property type="match status" value="1"/>
</dbReference>
<dbReference type="InterPro" id="IPR035965">
    <property type="entry name" value="PAS-like_dom_sf"/>
</dbReference>
<dbReference type="PANTHER" id="PTHR45453">
    <property type="entry name" value="PHOSPHATE REGULON SENSOR PROTEIN PHOR"/>
    <property type="match status" value="1"/>
</dbReference>
<dbReference type="Gene3D" id="3.30.450.20">
    <property type="entry name" value="PAS domain"/>
    <property type="match status" value="1"/>
</dbReference>
<keyword evidence="5" id="KW-0597">Phosphoprotein</keyword>
<evidence type="ECO:0000256" key="6">
    <source>
        <dbReference type="ARBA" id="ARBA00022679"/>
    </source>
</evidence>
<dbReference type="PANTHER" id="PTHR45453:SF1">
    <property type="entry name" value="PHOSPHATE REGULON SENSOR PROTEIN PHOR"/>
    <property type="match status" value="1"/>
</dbReference>
<dbReference type="SUPFAM" id="SSF47384">
    <property type="entry name" value="Homodimeric domain of signal transducing histidine kinase"/>
    <property type="match status" value="1"/>
</dbReference>
<dbReference type="GO" id="GO:0000155">
    <property type="term" value="F:phosphorelay sensor kinase activity"/>
    <property type="evidence" value="ECO:0007669"/>
    <property type="project" value="InterPro"/>
</dbReference>